<dbReference type="GO" id="GO:0003735">
    <property type="term" value="F:structural constituent of ribosome"/>
    <property type="evidence" value="ECO:0007669"/>
    <property type="project" value="UniProtKB-UniRule"/>
</dbReference>
<dbReference type="FunFam" id="3.90.930.12:FF:000001">
    <property type="entry name" value="50S ribosomal protein L6"/>
    <property type="match status" value="1"/>
</dbReference>
<organism evidence="10 11">
    <name type="scientific">Lentilactobacillus curieae</name>
    <dbReference type="NCBI Taxonomy" id="1138822"/>
    <lineage>
        <taxon>Bacteria</taxon>
        <taxon>Bacillati</taxon>
        <taxon>Bacillota</taxon>
        <taxon>Bacilli</taxon>
        <taxon>Lactobacillales</taxon>
        <taxon>Lactobacillaceae</taxon>
        <taxon>Lentilactobacillus</taxon>
    </lineage>
</organism>
<dbReference type="OrthoDB" id="9805007at2"/>
<keyword evidence="5 6" id="KW-0687">Ribonucleoprotein</keyword>
<dbReference type="InterPro" id="IPR036789">
    <property type="entry name" value="Ribosomal_uL6-like_a/b-dom_sf"/>
</dbReference>
<name>A0A1S6QJ30_9LACO</name>
<dbReference type="KEGG" id="lcu:PL11_006555"/>
<dbReference type="GO" id="GO:0019843">
    <property type="term" value="F:rRNA binding"/>
    <property type="evidence" value="ECO:0007669"/>
    <property type="project" value="UniProtKB-UniRule"/>
</dbReference>
<gene>
    <name evidence="6" type="primary">rplF</name>
    <name evidence="10" type="ORF">PL11_006555</name>
</gene>
<dbReference type="Proteomes" id="UP000030361">
    <property type="component" value="Chromosome"/>
</dbReference>
<evidence type="ECO:0000256" key="8">
    <source>
        <dbReference type="RuleBase" id="RU003870"/>
    </source>
</evidence>
<comment type="subunit">
    <text evidence="6">Part of the 50S ribosomal subunit.</text>
</comment>
<keyword evidence="3 6" id="KW-0694">RNA-binding</keyword>
<accession>A0A1S6QJ30</accession>
<evidence type="ECO:0000256" key="6">
    <source>
        <dbReference type="HAMAP-Rule" id="MF_01365"/>
    </source>
</evidence>
<evidence type="ECO:0000256" key="2">
    <source>
        <dbReference type="ARBA" id="ARBA00022730"/>
    </source>
</evidence>
<dbReference type="InterPro" id="IPR002358">
    <property type="entry name" value="Ribosomal_uL6_CS"/>
</dbReference>
<evidence type="ECO:0000259" key="9">
    <source>
        <dbReference type="Pfam" id="PF00347"/>
    </source>
</evidence>
<dbReference type="GO" id="GO:0022625">
    <property type="term" value="C:cytosolic large ribosomal subunit"/>
    <property type="evidence" value="ECO:0007669"/>
    <property type="project" value="UniProtKB-UniRule"/>
</dbReference>
<dbReference type="RefSeq" id="WP_035168182.1">
    <property type="nucleotide sequence ID" value="NZ_CP018906.1"/>
</dbReference>
<dbReference type="PROSITE" id="PS00525">
    <property type="entry name" value="RIBOSOMAL_L6_1"/>
    <property type="match status" value="1"/>
</dbReference>
<dbReference type="SUPFAM" id="SSF56053">
    <property type="entry name" value="Ribosomal protein L6"/>
    <property type="match status" value="2"/>
</dbReference>
<keyword evidence="11" id="KW-1185">Reference proteome</keyword>
<evidence type="ECO:0000256" key="3">
    <source>
        <dbReference type="ARBA" id="ARBA00022884"/>
    </source>
</evidence>
<comment type="similarity">
    <text evidence="1 6 7">Belongs to the universal ribosomal protein uL6 family.</text>
</comment>
<reference evidence="10 11" key="1">
    <citation type="journal article" date="2015" name="Genome Announc.">
        <title>Genome Sequence of Lactobacillus curieae CCTCC M 2011381T, a Novel Producer of Gamma-aminobutyric Acid.</title>
        <authorList>
            <person name="Wang Y."/>
            <person name="Wang Y."/>
            <person name="Lang C."/>
            <person name="Wei D."/>
            <person name="Xu P."/>
            <person name="Xie J."/>
        </authorList>
    </citation>
    <scope>NUCLEOTIDE SEQUENCE [LARGE SCALE GENOMIC DNA]</scope>
    <source>
        <strain evidence="10 11">CCTCC M 2011381</strain>
    </source>
</reference>
<evidence type="ECO:0000256" key="7">
    <source>
        <dbReference type="RuleBase" id="RU003869"/>
    </source>
</evidence>
<dbReference type="NCBIfam" id="TIGR03654">
    <property type="entry name" value="L6_bact"/>
    <property type="match status" value="1"/>
</dbReference>
<feature type="domain" description="Large ribosomal subunit protein uL6 alpha-beta" evidence="9">
    <location>
        <begin position="91"/>
        <end position="165"/>
    </location>
</feature>
<dbReference type="PANTHER" id="PTHR11655:SF14">
    <property type="entry name" value="LARGE RIBOSOMAL SUBUNIT PROTEIN UL6M"/>
    <property type="match status" value="1"/>
</dbReference>
<evidence type="ECO:0000256" key="5">
    <source>
        <dbReference type="ARBA" id="ARBA00023274"/>
    </source>
</evidence>
<dbReference type="PANTHER" id="PTHR11655">
    <property type="entry name" value="60S/50S RIBOSOMAL PROTEIN L6/L9"/>
    <property type="match status" value="1"/>
</dbReference>
<evidence type="ECO:0000313" key="10">
    <source>
        <dbReference type="EMBL" id="AQW21612.1"/>
    </source>
</evidence>
<protein>
    <recommendedName>
        <fullName evidence="6">Large ribosomal subunit protein uL6</fullName>
    </recommendedName>
</protein>
<dbReference type="PIRSF" id="PIRSF002162">
    <property type="entry name" value="Ribosomal_L6"/>
    <property type="match status" value="1"/>
</dbReference>
<keyword evidence="2 6" id="KW-0699">rRNA-binding</keyword>
<evidence type="ECO:0000313" key="11">
    <source>
        <dbReference type="Proteomes" id="UP000030361"/>
    </source>
</evidence>
<sequence length="179" mass="19566">MSRIGYKTVTIPEGVEIKSEGNVVTVKGSKGSLTRELSSDIKMNVNGNEVTFEPIGAYNNRVRALHGTTRANFNNMVEGVTDGFKKTLKLVGVGYRAQLKGKTLTLNVGYSNPVDMTVPEDLTVEVPDNTTINISGINKQHVGDFAAEVRAVRSPEPYKGKGIRYENEHIIRKEGKTGK</sequence>
<dbReference type="InterPro" id="IPR019906">
    <property type="entry name" value="Ribosomal_uL6_bac-type"/>
</dbReference>
<feature type="domain" description="Large ribosomal subunit protein uL6 alpha-beta" evidence="9">
    <location>
        <begin position="11"/>
        <end position="83"/>
    </location>
</feature>
<evidence type="ECO:0000256" key="4">
    <source>
        <dbReference type="ARBA" id="ARBA00022980"/>
    </source>
</evidence>
<dbReference type="InterPro" id="IPR020040">
    <property type="entry name" value="Ribosomal_uL6_a/b-dom"/>
</dbReference>
<dbReference type="GO" id="GO:0002181">
    <property type="term" value="P:cytoplasmic translation"/>
    <property type="evidence" value="ECO:0007669"/>
    <property type="project" value="TreeGrafter"/>
</dbReference>
<dbReference type="PRINTS" id="PR00059">
    <property type="entry name" value="RIBOSOMALL6"/>
</dbReference>
<dbReference type="AlphaFoldDB" id="A0A1S6QJ30"/>
<dbReference type="Pfam" id="PF00347">
    <property type="entry name" value="Ribosomal_L6"/>
    <property type="match status" value="2"/>
</dbReference>
<dbReference type="Gene3D" id="3.90.930.12">
    <property type="entry name" value="Ribosomal protein L6, alpha-beta domain"/>
    <property type="match status" value="2"/>
</dbReference>
<dbReference type="eggNOG" id="COG0097">
    <property type="taxonomic scope" value="Bacteria"/>
</dbReference>
<comment type="function">
    <text evidence="6 8">This protein binds to the 23S rRNA, and is important in its secondary structure. It is located near the subunit interface in the base of the L7/L12 stalk, and near the tRNA binding site of the peptidyltransferase center.</text>
</comment>
<dbReference type="EMBL" id="CP018906">
    <property type="protein sequence ID" value="AQW21612.1"/>
    <property type="molecule type" value="Genomic_DNA"/>
</dbReference>
<proteinExistence type="inferred from homology"/>
<keyword evidence="4 6" id="KW-0689">Ribosomal protein</keyword>
<dbReference type="InterPro" id="IPR000702">
    <property type="entry name" value="Ribosomal_uL6-like"/>
</dbReference>
<evidence type="ECO:0000256" key="1">
    <source>
        <dbReference type="ARBA" id="ARBA00009356"/>
    </source>
</evidence>
<dbReference type="HAMAP" id="MF_01365_B">
    <property type="entry name" value="Ribosomal_uL6_B"/>
    <property type="match status" value="1"/>
</dbReference>